<proteinExistence type="predicted"/>
<dbReference type="STRING" id="45351.A7RMS4"/>
<protein>
    <recommendedName>
        <fullName evidence="3">SH3 domain-containing protein</fullName>
    </recommendedName>
</protein>
<feature type="non-terminal residue" evidence="4">
    <location>
        <position position="1"/>
    </location>
</feature>
<evidence type="ECO:0000313" key="4">
    <source>
        <dbReference type="EMBL" id="EDO47147.1"/>
    </source>
</evidence>
<gene>
    <name evidence="4" type="ORF">NEMVEDRAFT_v1g87337</name>
</gene>
<organism evidence="4 5">
    <name type="scientific">Nematostella vectensis</name>
    <name type="common">Starlet sea anemone</name>
    <dbReference type="NCBI Taxonomy" id="45351"/>
    <lineage>
        <taxon>Eukaryota</taxon>
        <taxon>Metazoa</taxon>
        <taxon>Cnidaria</taxon>
        <taxon>Anthozoa</taxon>
        <taxon>Hexacorallia</taxon>
        <taxon>Actiniaria</taxon>
        <taxon>Edwardsiidae</taxon>
        <taxon>Nematostella</taxon>
    </lineage>
</organism>
<feature type="non-terminal residue" evidence="4">
    <location>
        <position position="60"/>
    </location>
</feature>
<dbReference type="SUPFAM" id="SSF50044">
    <property type="entry name" value="SH3-domain"/>
    <property type="match status" value="1"/>
</dbReference>
<dbReference type="PANTHER" id="PTHR46026">
    <property type="entry name" value="RHO-TYPE GUANINE NUCLEOTIDE EXCHANGE FACTOR, ISOFORM F"/>
    <property type="match status" value="1"/>
</dbReference>
<reference evidence="4 5" key="1">
    <citation type="journal article" date="2007" name="Science">
        <title>Sea anemone genome reveals ancestral eumetazoan gene repertoire and genomic organization.</title>
        <authorList>
            <person name="Putnam N.H."/>
            <person name="Srivastava M."/>
            <person name="Hellsten U."/>
            <person name="Dirks B."/>
            <person name="Chapman J."/>
            <person name="Salamov A."/>
            <person name="Terry A."/>
            <person name="Shapiro H."/>
            <person name="Lindquist E."/>
            <person name="Kapitonov V.V."/>
            <person name="Jurka J."/>
            <person name="Genikhovich G."/>
            <person name="Grigoriev I.V."/>
            <person name="Lucas S.M."/>
            <person name="Steele R.E."/>
            <person name="Finnerty J.R."/>
            <person name="Technau U."/>
            <person name="Martindale M.Q."/>
            <person name="Rokhsar D.S."/>
        </authorList>
    </citation>
    <scope>NUCLEOTIDE SEQUENCE [LARGE SCALE GENOMIC DNA]</scope>
    <source>
        <strain evidence="5">CH2 X CH6</strain>
    </source>
</reference>
<keyword evidence="1 2" id="KW-0728">SH3 domain</keyword>
<dbReference type="InterPro" id="IPR036028">
    <property type="entry name" value="SH3-like_dom_sf"/>
</dbReference>
<dbReference type="FunFam" id="2.30.30.40:FF:000072">
    <property type="entry name" value="Unconventional Myosin IB"/>
    <property type="match status" value="1"/>
</dbReference>
<dbReference type="HOGENOM" id="CLU_186395_2_1_1"/>
<dbReference type="Proteomes" id="UP000001593">
    <property type="component" value="Unassembled WGS sequence"/>
</dbReference>
<dbReference type="PANTHER" id="PTHR46026:SF1">
    <property type="entry name" value="RHO-TYPE GUANINE NUCLEOTIDE EXCHANGE FACTOR, ISOFORM F"/>
    <property type="match status" value="1"/>
</dbReference>
<dbReference type="InterPro" id="IPR001452">
    <property type="entry name" value="SH3_domain"/>
</dbReference>
<dbReference type="PRINTS" id="PR00452">
    <property type="entry name" value="SH3DOMAIN"/>
</dbReference>
<dbReference type="OMA" id="CKCCVDE"/>
<dbReference type="Pfam" id="PF14604">
    <property type="entry name" value="SH3_9"/>
    <property type="match status" value="1"/>
</dbReference>
<dbReference type="PhylomeDB" id="A7RMS4"/>
<dbReference type="EMBL" id="DS469521">
    <property type="protein sequence ID" value="EDO47147.1"/>
    <property type="molecule type" value="Genomic_DNA"/>
</dbReference>
<keyword evidence="5" id="KW-1185">Reference proteome</keyword>
<dbReference type="CDD" id="cd11837">
    <property type="entry name" value="SH3_Intersectin_2"/>
    <property type="match status" value="1"/>
</dbReference>
<dbReference type="SMART" id="SM00326">
    <property type="entry name" value="SH3"/>
    <property type="match status" value="1"/>
</dbReference>
<dbReference type="PROSITE" id="PS50002">
    <property type="entry name" value="SH3"/>
    <property type="match status" value="1"/>
</dbReference>
<evidence type="ECO:0000259" key="3">
    <source>
        <dbReference type="PROSITE" id="PS50002"/>
    </source>
</evidence>
<evidence type="ECO:0000256" key="1">
    <source>
        <dbReference type="ARBA" id="ARBA00022443"/>
    </source>
</evidence>
<sequence>GSLAPQGLTAIALYPYRGKKDDMLSFNKNDIIAIKEQQDTWWSGELNGKKGWFPKTYVKL</sequence>
<dbReference type="Gene3D" id="2.30.30.40">
    <property type="entry name" value="SH3 Domains"/>
    <property type="match status" value="1"/>
</dbReference>
<dbReference type="eggNOG" id="KOG1029">
    <property type="taxonomic scope" value="Eukaryota"/>
</dbReference>
<name>A7RMS4_NEMVE</name>
<dbReference type="InParanoid" id="A7RMS4"/>
<evidence type="ECO:0000313" key="5">
    <source>
        <dbReference type="Proteomes" id="UP000001593"/>
    </source>
</evidence>
<feature type="domain" description="SH3" evidence="3">
    <location>
        <begin position="5"/>
        <end position="60"/>
    </location>
</feature>
<evidence type="ECO:0000256" key="2">
    <source>
        <dbReference type="PROSITE-ProRule" id="PRU00192"/>
    </source>
</evidence>
<accession>A7RMS4</accession>
<dbReference type="AlphaFoldDB" id="A7RMS4"/>